<evidence type="ECO:0000313" key="4">
    <source>
        <dbReference type="Proteomes" id="UP000001918"/>
    </source>
</evidence>
<accession>D1A9E9</accession>
<dbReference type="STRING" id="471852.Tcur_1262"/>
<keyword evidence="4" id="KW-1185">Reference proteome</keyword>
<keyword evidence="3" id="KW-0540">Nuclease</keyword>
<dbReference type="KEGG" id="tcu:Tcur_1262"/>
<evidence type="ECO:0000259" key="2">
    <source>
        <dbReference type="Pfam" id="PF03372"/>
    </source>
</evidence>
<feature type="transmembrane region" description="Helical" evidence="1">
    <location>
        <begin position="56"/>
        <end position="75"/>
    </location>
</feature>
<dbReference type="HOGENOM" id="CLU_052333_1_0_11"/>
<reference evidence="3 4" key="1">
    <citation type="journal article" date="2011" name="Stand. Genomic Sci.">
        <title>Complete genome sequence of Thermomonospora curvata type strain (B9).</title>
        <authorList>
            <person name="Chertkov O."/>
            <person name="Sikorski J."/>
            <person name="Nolan M."/>
            <person name="Lapidus A."/>
            <person name="Lucas S."/>
            <person name="Del Rio T.G."/>
            <person name="Tice H."/>
            <person name="Cheng J.F."/>
            <person name="Goodwin L."/>
            <person name="Pitluck S."/>
            <person name="Liolios K."/>
            <person name="Ivanova N."/>
            <person name="Mavromatis K."/>
            <person name="Mikhailova N."/>
            <person name="Ovchinnikova G."/>
            <person name="Pati A."/>
            <person name="Chen A."/>
            <person name="Palaniappan K."/>
            <person name="Djao O.D."/>
            <person name="Land M."/>
            <person name="Hauser L."/>
            <person name="Chang Y.J."/>
            <person name="Jeffries C.D."/>
            <person name="Brettin T."/>
            <person name="Han C."/>
            <person name="Detter J.C."/>
            <person name="Rohde M."/>
            <person name="Goker M."/>
            <person name="Woyke T."/>
            <person name="Bristow J."/>
            <person name="Eisen J.A."/>
            <person name="Markowitz V."/>
            <person name="Hugenholtz P."/>
            <person name="Klenk H.P."/>
            <person name="Kyrpides N.C."/>
        </authorList>
    </citation>
    <scope>NUCLEOTIDE SEQUENCE [LARGE SCALE GENOMIC DNA]</scope>
    <source>
        <strain evidence="4">ATCC 19995 / DSM 43183 / JCM 3096 / KCTC 9072 / NBRC 15933 / NCIMB 10081 / Henssen B9</strain>
    </source>
</reference>
<keyword evidence="1" id="KW-0472">Membrane</keyword>
<name>D1A9E9_THECD</name>
<keyword evidence="1" id="KW-1133">Transmembrane helix</keyword>
<dbReference type="EMBL" id="CP001738">
    <property type="protein sequence ID" value="ACY96845.1"/>
    <property type="molecule type" value="Genomic_DNA"/>
</dbReference>
<evidence type="ECO:0000256" key="1">
    <source>
        <dbReference type="SAM" id="Phobius"/>
    </source>
</evidence>
<keyword evidence="3" id="KW-0269">Exonuclease</keyword>
<dbReference type="eggNOG" id="COG3021">
    <property type="taxonomic scope" value="Bacteria"/>
</dbReference>
<feature type="domain" description="Endonuclease/exonuclease/phosphatase" evidence="2">
    <location>
        <begin position="89"/>
        <end position="295"/>
    </location>
</feature>
<dbReference type="Pfam" id="PF03372">
    <property type="entry name" value="Exo_endo_phos"/>
    <property type="match status" value="1"/>
</dbReference>
<dbReference type="GO" id="GO:0004519">
    <property type="term" value="F:endonuclease activity"/>
    <property type="evidence" value="ECO:0007669"/>
    <property type="project" value="UniProtKB-KW"/>
</dbReference>
<keyword evidence="1" id="KW-0812">Transmembrane</keyword>
<feature type="transmembrane region" description="Helical" evidence="1">
    <location>
        <begin position="31"/>
        <end position="49"/>
    </location>
</feature>
<dbReference type="AlphaFoldDB" id="D1A9E9"/>
<organism evidence="3 4">
    <name type="scientific">Thermomonospora curvata (strain ATCC 19995 / DSM 43183 / JCM 3096 / KCTC 9072 / NBRC 15933 / NCIMB 10081 / Henssen B9)</name>
    <dbReference type="NCBI Taxonomy" id="471852"/>
    <lineage>
        <taxon>Bacteria</taxon>
        <taxon>Bacillati</taxon>
        <taxon>Actinomycetota</taxon>
        <taxon>Actinomycetes</taxon>
        <taxon>Streptosporangiales</taxon>
        <taxon>Thermomonosporaceae</taxon>
        <taxon>Thermomonospora</taxon>
    </lineage>
</organism>
<dbReference type="Gene3D" id="3.60.10.10">
    <property type="entry name" value="Endonuclease/exonuclease/phosphatase"/>
    <property type="match status" value="1"/>
</dbReference>
<gene>
    <name evidence="3" type="ordered locus">Tcur_1262</name>
</gene>
<evidence type="ECO:0000313" key="3">
    <source>
        <dbReference type="EMBL" id="ACY96845.1"/>
    </source>
</evidence>
<sequence>MGCWTAWALGRLAGADRLPGVQMPITPLISFTPYAAATAVVPVLGAALLRHRRALIAGALTAGVLAALVLPRAVAASQPPAHGPRLRVLTANLRFGLADPDRIVELVRHHAVDVLSLQELTPKAVERLNAAGLGRLLPHAVLHPRGGAAGSGLYARHPLRELPALPGSVFAMPRAELTLPAGHKVEVAAVHPPPPISGRAVGNWMRDLRALPAAGRRGQPVRILAGDYNATLDHAHFRRVLSRGYADAADRAGMGLTPTWSSPGGRIRLTIDHVLVDRRCAVHRVRVHDLPGSDHRAVFADVRLP</sequence>
<protein>
    <submittedName>
        <fullName evidence="3">Endonuclease/exonuclease/phosphatase</fullName>
    </submittedName>
</protein>
<dbReference type="InterPro" id="IPR005135">
    <property type="entry name" value="Endo/exonuclease/phosphatase"/>
</dbReference>
<dbReference type="Proteomes" id="UP000001918">
    <property type="component" value="Chromosome"/>
</dbReference>
<keyword evidence="3" id="KW-0255">Endonuclease</keyword>
<proteinExistence type="predicted"/>
<keyword evidence="3" id="KW-0378">Hydrolase</keyword>
<dbReference type="SUPFAM" id="SSF56219">
    <property type="entry name" value="DNase I-like"/>
    <property type="match status" value="1"/>
</dbReference>
<dbReference type="GO" id="GO:0004527">
    <property type="term" value="F:exonuclease activity"/>
    <property type="evidence" value="ECO:0007669"/>
    <property type="project" value="UniProtKB-KW"/>
</dbReference>
<dbReference type="InterPro" id="IPR036691">
    <property type="entry name" value="Endo/exonu/phosph_ase_sf"/>
</dbReference>